<dbReference type="OrthoDB" id="7051185at2"/>
<evidence type="ECO:0000256" key="9">
    <source>
        <dbReference type="ARBA" id="ARBA00023136"/>
    </source>
</evidence>
<dbReference type="KEGG" id="bmx:BMS_0523"/>
<dbReference type="InterPro" id="IPR039426">
    <property type="entry name" value="TonB-dep_rcpt-like"/>
</dbReference>
<keyword evidence="4" id="KW-0410">Iron transport</keyword>
<evidence type="ECO:0000259" key="15">
    <source>
        <dbReference type="Pfam" id="PF07715"/>
    </source>
</evidence>
<keyword evidence="7" id="KW-0406">Ion transport</keyword>
<dbReference type="InterPro" id="IPR000531">
    <property type="entry name" value="Beta-barrel_TonB"/>
</dbReference>
<dbReference type="SUPFAM" id="SSF56935">
    <property type="entry name" value="Porins"/>
    <property type="match status" value="1"/>
</dbReference>
<evidence type="ECO:0000256" key="5">
    <source>
        <dbReference type="ARBA" id="ARBA00022692"/>
    </source>
</evidence>
<evidence type="ECO:0000256" key="7">
    <source>
        <dbReference type="ARBA" id="ARBA00023065"/>
    </source>
</evidence>
<sequence length="721" mass="81998">MKNKRFLYMKLLILISAMLLGDLSYANESEEAKENEAIYIIARKRKENLQEVPISITTFNEYQLEEAGINTVRDLTDTTPNVSLIGSTSGRYSTPYIRGQGNQDLNLPEEISVGFNLDEVPLPRYAMDNDLVDIQSVEVLRGPQGTLFGKNTQAGAINIYTKEPNYKDGSKITLEAGNLDTKAFVGTTNFRLGSEKLQNRLSVKLKEQGGFIKDTYLNKDLGDSETYSFNNTLVYRPTNTFKSTFKIGAQNKEGSDALIISRNEPGYPKSHQNIDPIYKSNLITTSLKLEKDFDDVLLTIIGAFNYYDFNIKYDEADYYITYDYLRSQVGQALADQYINDSNELFRSIQEYQRQYYTEFRISNKDSSDISWTTGLNISRNHYRLLSHIRTFSGGFVFKKQNINLITDSFSVFGEATKKLTETYSLTFGTRVNHDIKEFKSIHNSTAIADYRQNSEEDFTNFTSKLTLAAKLSETKNLYASVARGYQSGGYPSYHFNNYNGISKDQPAYEDSTSLSYEIGSKMSFFNRKLTLNSAIFFNDIKDKQVRVKDTSTNQSFYANIDTDVYGAELEAKLKATTDLTFGSTLGYTNSKFKEETVSGTSNTVLNKKGARLANIPYWTGSTFAQYSYFLNSVNGFLNFRTSYKYVGHRFGDNINHTRMGSYGLVGARVSFEKESYTITTYVNNLFDKLYESQAYYYSAFDKEVSSPGQPRTYGVKATYRF</sequence>
<name>E1X4K5_HALMS</name>
<evidence type="ECO:0000256" key="12">
    <source>
        <dbReference type="RuleBase" id="RU003357"/>
    </source>
</evidence>
<dbReference type="Proteomes" id="UP000008963">
    <property type="component" value="Chromosome"/>
</dbReference>
<comment type="subcellular location">
    <subcellularLocation>
        <location evidence="1 11">Cell outer membrane</location>
        <topology evidence="1 11">Multi-pass membrane protein</topology>
    </subcellularLocation>
</comment>
<feature type="chain" id="PRO_5003154536" evidence="13">
    <location>
        <begin position="27"/>
        <end position="721"/>
    </location>
</feature>
<keyword evidence="16" id="KW-0675">Receptor</keyword>
<dbReference type="Pfam" id="PF07715">
    <property type="entry name" value="Plug"/>
    <property type="match status" value="1"/>
</dbReference>
<evidence type="ECO:0000256" key="10">
    <source>
        <dbReference type="ARBA" id="ARBA00023237"/>
    </source>
</evidence>
<keyword evidence="8 12" id="KW-0798">TonB box</keyword>
<evidence type="ECO:0000256" key="13">
    <source>
        <dbReference type="SAM" id="SignalP"/>
    </source>
</evidence>
<keyword evidence="13" id="KW-0732">Signal</keyword>
<keyword evidence="10 11" id="KW-0998">Cell outer membrane</keyword>
<dbReference type="EMBL" id="FQ312005">
    <property type="protein sequence ID" value="CBW25435.1"/>
    <property type="molecule type" value="Genomic_DNA"/>
</dbReference>
<dbReference type="Pfam" id="PF00593">
    <property type="entry name" value="TonB_dep_Rec_b-barrel"/>
    <property type="match status" value="1"/>
</dbReference>
<evidence type="ECO:0000256" key="3">
    <source>
        <dbReference type="ARBA" id="ARBA00022452"/>
    </source>
</evidence>
<dbReference type="PATRIC" id="fig|862908.3.peg.501"/>
<keyword evidence="3 11" id="KW-1134">Transmembrane beta strand</keyword>
<dbReference type="HOGENOM" id="CLU_008287_15_2_7"/>
<dbReference type="PANTHER" id="PTHR32552:SF81">
    <property type="entry name" value="TONB-DEPENDENT OUTER MEMBRANE RECEPTOR"/>
    <property type="match status" value="1"/>
</dbReference>
<organism evidence="16 17">
    <name type="scientific">Halobacteriovorax marinus (strain ATCC BAA-682 / DSM 15412 / SJ)</name>
    <name type="common">Bacteriovorax marinus</name>
    <dbReference type="NCBI Taxonomy" id="862908"/>
    <lineage>
        <taxon>Bacteria</taxon>
        <taxon>Pseudomonadati</taxon>
        <taxon>Bdellovibrionota</taxon>
        <taxon>Bacteriovoracia</taxon>
        <taxon>Bacteriovoracales</taxon>
        <taxon>Halobacteriovoraceae</taxon>
        <taxon>Halobacteriovorax</taxon>
    </lineage>
</organism>
<evidence type="ECO:0000256" key="6">
    <source>
        <dbReference type="ARBA" id="ARBA00023004"/>
    </source>
</evidence>
<evidence type="ECO:0000256" key="2">
    <source>
        <dbReference type="ARBA" id="ARBA00022448"/>
    </source>
</evidence>
<dbReference type="GO" id="GO:0006826">
    <property type="term" value="P:iron ion transport"/>
    <property type="evidence" value="ECO:0007669"/>
    <property type="project" value="UniProtKB-KW"/>
</dbReference>
<dbReference type="PANTHER" id="PTHR32552">
    <property type="entry name" value="FERRICHROME IRON RECEPTOR-RELATED"/>
    <property type="match status" value="1"/>
</dbReference>
<keyword evidence="2 11" id="KW-0813">Transport</keyword>
<comment type="similarity">
    <text evidence="11 12">Belongs to the TonB-dependent receptor family.</text>
</comment>
<evidence type="ECO:0000256" key="8">
    <source>
        <dbReference type="ARBA" id="ARBA00023077"/>
    </source>
</evidence>
<dbReference type="PROSITE" id="PS52016">
    <property type="entry name" value="TONB_DEPENDENT_REC_3"/>
    <property type="match status" value="1"/>
</dbReference>
<reference evidence="17" key="1">
    <citation type="journal article" date="2013" name="ISME J.">
        <title>A small predatory core genome in the divergent marine Bacteriovorax marinus SJ and the terrestrial Bdellovibrio bacteriovorus.</title>
        <authorList>
            <person name="Crossman L.C."/>
            <person name="Chen H."/>
            <person name="Cerdeno-Tarraga A.M."/>
            <person name="Brooks K."/>
            <person name="Quail M.A."/>
            <person name="Pineiro S.A."/>
            <person name="Hobley L."/>
            <person name="Sockett R.E."/>
            <person name="Bentley S.D."/>
            <person name="Parkhill J."/>
            <person name="Williams H.N."/>
            <person name="Stine O.C."/>
        </authorList>
    </citation>
    <scope>NUCLEOTIDE SEQUENCE [LARGE SCALE GENOMIC DNA]</scope>
    <source>
        <strain evidence="17">ATCC BAA-682 / DSM 15412 / SJ</strain>
    </source>
</reference>
<feature type="domain" description="TonB-dependent receptor plug" evidence="15">
    <location>
        <begin position="49"/>
        <end position="156"/>
    </location>
</feature>
<gene>
    <name evidence="16" type="ordered locus">BMS_0523</name>
</gene>
<dbReference type="STRING" id="862908.BMS_0523"/>
<keyword evidence="6" id="KW-0408">Iron</keyword>
<dbReference type="InterPro" id="IPR036942">
    <property type="entry name" value="Beta-barrel_TonB_sf"/>
</dbReference>
<dbReference type="GO" id="GO:0009279">
    <property type="term" value="C:cell outer membrane"/>
    <property type="evidence" value="ECO:0007669"/>
    <property type="project" value="UniProtKB-SubCell"/>
</dbReference>
<evidence type="ECO:0000256" key="4">
    <source>
        <dbReference type="ARBA" id="ARBA00022496"/>
    </source>
</evidence>
<protein>
    <submittedName>
        <fullName evidence="16">TonB-dependent outer membrane receptor</fullName>
    </submittedName>
</protein>
<feature type="domain" description="TonB-dependent receptor-like beta-barrel" evidence="14">
    <location>
        <begin position="227"/>
        <end position="685"/>
    </location>
</feature>
<evidence type="ECO:0000259" key="14">
    <source>
        <dbReference type="Pfam" id="PF00593"/>
    </source>
</evidence>
<dbReference type="eggNOG" id="COG4771">
    <property type="taxonomic scope" value="Bacteria"/>
</dbReference>
<feature type="signal peptide" evidence="13">
    <location>
        <begin position="1"/>
        <end position="26"/>
    </location>
</feature>
<evidence type="ECO:0000256" key="11">
    <source>
        <dbReference type="PROSITE-ProRule" id="PRU01360"/>
    </source>
</evidence>
<accession>E1X4K5</accession>
<evidence type="ECO:0000313" key="16">
    <source>
        <dbReference type="EMBL" id="CBW25435.1"/>
    </source>
</evidence>
<dbReference type="AlphaFoldDB" id="E1X4K5"/>
<evidence type="ECO:0000313" key="17">
    <source>
        <dbReference type="Proteomes" id="UP000008963"/>
    </source>
</evidence>
<proteinExistence type="inferred from homology"/>
<keyword evidence="5 11" id="KW-0812">Transmembrane</keyword>
<keyword evidence="9 11" id="KW-0472">Membrane</keyword>
<dbReference type="Gene3D" id="2.40.170.20">
    <property type="entry name" value="TonB-dependent receptor, beta-barrel domain"/>
    <property type="match status" value="1"/>
</dbReference>
<keyword evidence="17" id="KW-1185">Reference proteome</keyword>
<dbReference type="InterPro" id="IPR012910">
    <property type="entry name" value="Plug_dom"/>
</dbReference>
<evidence type="ECO:0000256" key="1">
    <source>
        <dbReference type="ARBA" id="ARBA00004571"/>
    </source>
</evidence>